<evidence type="ECO:0000256" key="2">
    <source>
        <dbReference type="ARBA" id="ARBA00022723"/>
    </source>
</evidence>
<evidence type="ECO:0000313" key="7">
    <source>
        <dbReference type="Proteomes" id="UP000019148"/>
    </source>
</evidence>
<evidence type="ECO:0000313" key="6">
    <source>
        <dbReference type="EMBL" id="ETZ18532.1"/>
    </source>
</evidence>
<keyword evidence="3" id="KW-0547">Nucleotide-binding</keyword>
<dbReference type="GO" id="GO:0000166">
    <property type="term" value="F:nucleotide binding"/>
    <property type="evidence" value="ECO:0007669"/>
    <property type="project" value="UniProtKB-KW"/>
</dbReference>
<dbReference type="EMBL" id="AZIT01000001">
    <property type="protein sequence ID" value="ETZ18532.1"/>
    <property type="molecule type" value="Genomic_DNA"/>
</dbReference>
<dbReference type="GO" id="GO:0006164">
    <property type="term" value="P:purine nucleotide biosynthetic process"/>
    <property type="evidence" value="ECO:0007669"/>
    <property type="project" value="UniProtKB-KW"/>
</dbReference>
<keyword evidence="5" id="KW-0460">Magnesium</keyword>
<reference evidence="6 7" key="1">
    <citation type="submission" date="2013-12" db="EMBL/GenBank/DDBJ databases">
        <title>Comparative genomics of relapsing fever spirochetes.</title>
        <authorList>
            <person name="Schwan T.G."/>
            <person name="Raffel S.J."/>
            <person name="Porcella S.F."/>
        </authorList>
    </citation>
    <scope>NUCLEOTIDE SEQUENCE [LARGE SCALE GENOMIC DNA]</scope>
    <source>
        <strain evidence="6 7">CR2A</strain>
    </source>
</reference>
<dbReference type="InterPro" id="IPR027417">
    <property type="entry name" value="P-loop_NTPase"/>
</dbReference>
<organism evidence="6 7">
    <name type="scientific">Borrelia duttonii CR2A</name>
    <dbReference type="NCBI Taxonomy" id="1432657"/>
    <lineage>
        <taxon>Bacteria</taxon>
        <taxon>Pseudomonadati</taxon>
        <taxon>Spirochaetota</taxon>
        <taxon>Spirochaetia</taxon>
        <taxon>Spirochaetales</taxon>
        <taxon>Borreliaceae</taxon>
        <taxon>Borrelia</taxon>
    </lineage>
</organism>
<name>W6THL7_9SPIR</name>
<dbReference type="AlphaFoldDB" id="W6THL7"/>
<keyword evidence="1 6" id="KW-0436">Ligase</keyword>
<evidence type="ECO:0000256" key="4">
    <source>
        <dbReference type="ARBA" id="ARBA00022755"/>
    </source>
</evidence>
<dbReference type="PATRIC" id="fig|1432657.3.peg.500"/>
<accession>W6THL7</accession>
<sequence>MLDIEHGTFPFVTSSNTLITAAAGCGIPISKIKQKIGIIKSILIKSRLRTFCNRNIKLYWRYNSRKRTRIRFNNKKTKKNWLA</sequence>
<dbReference type="Pfam" id="PF00709">
    <property type="entry name" value="Adenylsucc_synt"/>
    <property type="match status" value="1"/>
</dbReference>
<keyword evidence="2" id="KW-0479">Metal-binding</keyword>
<dbReference type="GO" id="GO:0046872">
    <property type="term" value="F:metal ion binding"/>
    <property type="evidence" value="ECO:0007669"/>
    <property type="project" value="UniProtKB-KW"/>
</dbReference>
<evidence type="ECO:0000256" key="1">
    <source>
        <dbReference type="ARBA" id="ARBA00022598"/>
    </source>
</evidence>
<keyword evidence="4" id="KW-0658">Purine biosynthesis</keyword>
<proteinExistence type="predicted"/>
<dbReference type="InterPro" id="IPR042109">
    <property type="entry name" value="Adenylosuccinate_synth_dom1"/>
</dbReference>
<dbReference type="Gene3D" id="3.40.440.10">
    <property type="entry name" value="Adenylosuccinate Synthetase, subunit A, domain 1"/>
    <property type="match status" value="1"/>
</dbReference>
<dbReference type="GO" id="GO:0004019">
    <property type="term" value="F:adenylosuccinate synthase activity"/>
    <property type="evidence" value="ECO:0007669"/>
    <property type="project" value="UniProtKB-EC"/>
</dbReference>
<dbReference type="Proteomes" id="UP000019148">
    <property type="component" value="Unassembled WGS sequence"/>
</dbReference>
<comment type="caution">
    <text evidence="6">The sequence shown here is derived from an EMBL/GenBank/DDBJ whole genome shotgun (WGS) entry which is preliminary data.</text>
</comment>
<dbReference type="SUPFAM" id="SSF52540">
    <property type="entry name" value="P-loop containing nucleoside triphosphate hydrolases"/>
    <property type="match status" value="1"/>
</dbReference>
<dbReference type="InterPro" id="IPR001114">
    <property type="entry name" value="Adenylosuccinate_synthetase"/>
</dbReference>
<dbReference type="EC" id="6.3.4.4" evidence="6"/>
<evidence type="ECO:0000256" key="5">
    <source>
        <dbReference type="ARBA" id="ARBA00022842"/>
    </source>
</evidence>
<gene>
    <name evidence="6" type="ORF">BDCR2A_00505</name>
</gene>
<protein>
    <submittedName>
        <fullName evidence="6">Adenylosuccinate synthetase</fullName>
        <ecNumber evidence="6">6.3.4.4</ecNumber>
    </submittedName>
</protein>
<evidence type="ECO:0000256" key="3">
    <source>
        <dbReference type="ARBA" id="ARBA00022741"/>
    </source>
</evidence>